<name>A0A4Q5D7K0_9BACE</name>
<accession>A0A4Q5D7K0</accession>
<evidence type="ECO:0000313" key="1">
    <source>
        <dbReference type="EMBL" id="KAB6080959.1"/>
    </source>
</evidence>
<dbReference type="EMBL" id="WDER01000045">
    <property type="protein sequence ID" value="KAB6080959.1"/>
    <property type="molecule type" value="Genomic_DNA"/>
</dbReference>
<evidence type="ECO:0000313" key="2">
    <source>
        <dbReference type="Proteomes" id="UP000474077"/>
    </source>
</evidence>
<dbReference type="Proteomes" id="UP000474077">
    <property type="component" value="Unassembled WGS sequence"/>
</dbReference>
<comment type="caution">
    <text evidence="1">The sequence shown here is derived from an EMBL/GenBank/DDBJ whole genome shotgun (WGS) entry which is preliminary data.</text>
</comment>
<dbReference type="GeneID" id="60062338"/>
<gene>
    <name evidence="1" type="ORF">GA560_15400</name>
</gene>
<sequence>MTGLYLKETAKLFDIVDLTICCSLYKICNGNQFEHMKGTDFVDFMNLKEVSRPVVVRHRENSRVCYLLYVVSKEIMNESLAKEWIQHMLEQCKISPGYYKSHYRDALNSGTGETNAQFVKAIEKAIEKAKSVK</sequence>
<dbReference type="AlphaFoldDB" id="A0A4Q5D7K0"/>
<protein>
    <submittedName>
        <fullName evidence="1">Uncharacterized protein</fullName>
    </submittedName>
</protein>
<organism evidence="1 2">
    <name type="scientific">Bacteroides xylanisolvens</name>
    <dbReference type="NCBI Taxonomy" id="371601"/>
    <lineage>
        <taxon>Bacteria</taxon>
        <taxon>Pseudomonadati</taxon>
        <taxon>Bacteroidota</taxon>
        <taxon>Bacteroidia</taxon>
        <taxon>Bacteroidales</taxon>
        <taxon>Bacteroidaceae</taxon>
        <taxon>Bacteroides</taxon>
    </lineage>
</organism>
<reference evidence="1 2" key="1">
    <citation type="journal article" date="2019" name="Nat. Med.">
        <title>A library of human gut bacterial isolates paired with longitudinal multiomics data enables mechanistic microbiome research.</title>
        <authorList>
            <person name="Poyet M."/>
            <person name="Groussin M."/>
            <person name="Gibbons S.M."/>
            <person name="Avila-Pacheco J."/>
            <person name="Jiang X."/>
            <person name="Kearney S.M."/>
            <person name="Perrotta A.R."/>
            <person name="Berdy B."/>
            <person name="Zhao S."/>
            <person name="Lieberman T.D."/>
            <person name="Swanson P.K."/>
            <person name="Smith M."/>
            <person name="Roesemann S."/>
            <person name="Alexander J.E."/>
            <person name="Rich S.A."/>
            <person name="Livny J."/>
            <person name="Vlamakis H."/>
            <person name="Clish C."/>
            <person name="Bullock K."/>
            <person name="Deik A."/>
            <person name="Scott J."/>
            <person name="Pierce K.A."/>
            <person name="Xavier R.J."/>
            <person name="Alm E.J."/>
        </authorList>
    </citation>
    <scope>NUCLEOTIDE SEQUENCE [LARGE SCALE GENOMIC DNA]</scope>
    <source>
        <strain evidence="1 2">BIOML-A73</strain>
    </source>
</reference>
<proteinExistence type="predicted"/>
<dbReference type="RefSeq" id="WP_005939548.1">
    <property type="nucleotide sequence ID" value="NZ_JBCJCU010000005.1"/>
</dbReference>